<dbReference type="EMBL" id="QGMK01000895">
    <property type="protein sequence ID" value="TVY75986.1"/>
    <property type="molecule type" value="Genomic_DNA"/>
</dbReference>
<dbReference type="Pfam" id="PF00291">
    <property type="entry name" value="PALP"/>
    <property type="match status" value="1"/>
</dbReference>
<dbReference type="InterPro" id="IPR036052">
    <property type="entry name" value="TrpB-like_PALP_sf"/>
</dbReference>
<dbReference type="OrthoDB" id="10059875at2759"/>
<dbReference type="PANTHER" id="PTHR42937:SF1">
    <property type="entry name" value="DIAMINOPROPIONATE AMMONIA-LYASE"/>
    <property type="match status" value="1"/>
</dbReference>
<name>A0A8T9C9F3_9HELO</name>
<sequence length="389" mass="41724">MSTNASTYEPIMPSNIFINRPQNNSEINFPPPNPKVGAFHRTLPHYNPTPLVSLPELAKELGIGQLLLKNESSRFGLPAFKILGGSWATAQVIAKKLELQAEENVGGEAISTPDISLEQLAKAAKNAQLTLYAATDGSHGRAVSRMATYLGISARIFVPTMVDEEVIRNIRSEGSTVEVCDGDYDQTVLATKRAAEAHPDRKGLLISDTALEIGDETPQWMVDGYQTLFNEVEDQITGGKTVTHVITPVGVGSLAQAVATFFRRKSPSPKIITVEPEAAACLRYSLEAGKSTTAAPGYTICTGMCCGTLSAIAWPILKEHVNIALTVDDLEVDKAVKDLGVYNIHAGPCGAASLAAARRLVGTENFNSKASVLILCTEGERPYEMKPKS</sequence>
<dbReference type="Proteomes" id="UP000469558">
    <property type="component" value="Unassembled WGS sequence"/>
</dbReference>
<proteinExistence type="predicted"/>
<evidence type="ECO:0000259" key="1">
    <source>
        <dbReference type="Pfam" id="PF00291"/>
    </source>
</evidence>
<gene>
    <name evidence="2" type="primary">dpaL</name>
    <name evidence="2" type="ORF">LSUE1_G006451</name>
</gene>
<dbReference type="AlphaFoldDB" id="A0A8T9C9F3"/>
<comment type="caution">
    <text evidence="2">The sequence shown here is derived from an EMBL/GenBank/DDBJ whole genome shotgun (WGS) entry which is preliminary data.</text>
</comment>
<dbReference type="InterPro" id="IPR001926">
    <property type="entry name" value="TrpB-like_PALP"/>
</dbReference>
<keyword evidence="3" id="KW-1185">Reference proteome</keyword>
<evidence type="ECO:0000313" key="2">
    <source>
        <dbReference type="EMBL" id="TVY75986.1"/>
    </source>
</evidence>
<organism evidence="2 3">
    <name type="scientific">Lachnellula suecica</name>
    <dbReference type="NCBI Taxonomy" id="602035"/>
    <lineage>
        <taxon>Eukaryota</taxon>
        <taxon>Fungi</taxon>
        <taxon>Dikarya</taxon>
        <taxon>Ascomycota</taxon>
        <taxon>Pezizomycotina</taxon>
        <taxon>Leotiomycetes</taxon>
        <taxon>Helotiales</taxon>
        <taxon>Lachnaceae</taxon>
        <taxon>Lachnellula</taxon>
    </lineage>
</organism>
<protein>
    <submittedName>
        <fullName evidence="2">Diaminopropionate ammonia-lyase</fullName>
    </submittedName>
</protein>
<dbReference type="PANTHER" id="PTHR42937">
    <property type="match status" value="1"/>
</dbReference>
<evidence type="ECO:0000313" key="3">
    <source>
        <dbReference type="Proteomes" id="UP000469558"/>
    </source>
</evidence>
<reference evidence="2 3" key="1">
    <citation type="submission" date="2018-05" db="EMBL/GenBank/DDBJ databases">
        <title>Genome sequencing and assembly of the regulated plant pathogen Lachnellula willkommii and related sister species for the development of diagnostic species identification markers.</title>
        <authorList>
            <person name="Giroux E."/>
            <person name="Bilodeau G."/>
        </authorList>
    </citation>
    <scope>NUCLEOTIDE SEQUENCE [LARGE SCALE GENOMIC DNA]</scope>
    <source>
        <strain evidence="2 3">CBS 268.59</strain>
    </source>
</reference>
<feature type="domain" description="Tryptophan synthase beta chain-like PALP" evidence="1">
    <location>
        <begin position="44"/>
        <end position="377"/>
    </location>
</feature>
<dbReference type="SUPFAM" id="SSF53686">
    <property type="entry name" value="Tryptophan synthase beta subunit-like PLP-dependent enzymes"/>
    <property type="match status" value="1"/>
</dbReference>
<dbReference type="Gene3D" id="3.40.50.1100">
    <property type="match status" value="2"/>
</dbReference>
<accession>A0A8T9C9F3</accession>